<dbReference type="Proteomes" id="UP000798662">
    <property type="component" value="Chromosome 2"/>
</dbReference>
<proteinExistence type="predicted"/>
<keyword evidence="2" id="KW-1185">Reference proteome</keyword>
<reference evidence="1" key="1">
    <citation type="submission" date="2019-11" db="EMBL/GenBank/DDBJ databases">
        <title>Nori genome reveals adaptations in red seaweeds to the harsh intertidal environment.</title>
        <authorList>
            <person name="Wang D."/>
            <person name="Mao Y."/>
        </authorList>
    </citation>
    <scope>NUCLEOTIDE SEQUENCE</scope>
    <source>
        <tissue evidence="1">Gametophyte</tissue>
    </source>
</reference>
<protein>
    <submittedName>
        <fullName evidence="1">Uncharacterized protein</fullName>
    </submittedName>
</protein>
<accession>A0ACC3C9K7</accession>
<comment type="caution">
    <text evidence="1">The sequence shown here is derived from an EMBL/GenBank/DDBJ whole genome shotgun (WGS) entry which is preliminary data.</text>
</comment>
<name>A0ACC3C9K7_PYRYE</name>
<gene>
    <name evidence="1" type="ORF">I4F81_009384</name>
</gene>
<evidence type="ECO:0000313" key="1">
    <source>
        <dbReference type="EMBL" id="KAK1866872.1"/>
    </source>
</evidence>
<sequence length="132" mass="14789">MRTERVGRRAQRSAPGAWCSAGARGRHGDRGNDWYEVDVQVWLFMTTLVEDKKGRAMRMRLSGVAYEACRTVPVATLITNNRHMLLLEALRTAFGGSVSNRGHAAYRKLFKTYRGDASMEAYLATMASMLAE</sequence>
<evidence type="ECO:0000313" key="2">
    <source>
        <dbReference type="Proteomes" id="UP000798662"/>
    </source>
</evidence>
<organism evidence="1 2">
    <name type="scientific">Pyropia yezoensis</name>
    <name type="common">Susabi-nori</name>
    <name type="synonym">Porphyra yezoensis</name>
    <dbReference type="NCBI Taxonomy" id="2788"/>
    <lineage>
        <taxon>Eukaryota</taxon>
        <taxon>Rhodophyta</taxon>
        <taxon>Bangiophyceae</taxon>
        <taxon>Bangiales</taxon>
        <taxon>Bangiaceae</taxon>
        <taxon>Pyropia</taxon>
    </lineage>
</organism>
<dbReference type="EMBL" id="CM020619">
    <property type="protein sequence ID" value="KAK1866872.1"/>
    <property type="molecule type" value="Genomic_DNA"/>
</dbReference>